<feature type="region of interest" description="Disordered" evidence="1">
    <location>
        <begin position="770"/>
        <end position="790"/>
    </location>
</feature>
<dbReference type="SMART" id="SM00213">
    <property type="entry name" value="UBQ"/>
    <property type="match status" value="2"/>
</dbReference>
<feature type="compositionally biased region" description="Basic and acidic residues" evidence="1">
    <location>
        <begin position="68"/>
        <end position="78"/>
    </location>
</feature>
<feature type="region of interest" description="Disordered" evidence="1">
    <location>
        <begin position="489"/>
        <end position="546"/>
    </location>
</feature>
<dbReference type="InterPro" id="IPR000626">
    <property type="entry name" value="Ubiquitin-like_dom"/>
</dbReference>
<dbReference type="SUPFAM" id="SSF54236">
    <property type="entry name" value="Ubiquitin-like"/>
    <property type="match status" value="2"/>
</dbReference>
<comment type="caution">
    <text evidence="3">The sequence shown here is derived from an EMBL/GenBank/DDBJ whole genome shotgun (WGS) entry which is preliminary data.</text>
</comment>
<feature type="domain" description="Ubiquitin-like" evidence="2">
    <location>
        <begin position="305"/>
        <end position="376"/>
    </location>
</feature>
<feature type="compositionally biased region" description="Polar residues" evidence="1">
    <location>
        <begin position="635"/>
        <end position="648"/>
    </location>
</feature>
<keyword evidence="4" id="KW-1185">Reference proteome</keyword>
<organism evidence="3 4">
    <name type="scientific">Durusdinium trenchii</name>
    <dbReference type="NCBI Taxonomy" id="1381693"/>
    <lineage>
        <taxon>Eukaryota</taxon>
        <taxon>Sar</taxon>
        <taxon>Alveolata</taxon>
        <taxon>Dinophyceae</taxon>
        <taxon>Suessiales</taxon>
        <taxon>Symbiodiniaceae</taxon>
        <taxon>Durusdinium</taxon>
    </lineage>
</organism>
<accession>A0ABP0JPF0</accession>
<feature type="region of interest" description="Disordered" evidence="1">
    <location>
        <begin position="1421"/>
        <end position="1442"/>
    </location>
</feature>
<feature type="region of interest" description="Disordered" evidence="1">
    <location>
        <begin position="1289"/>
        <end position="1324"/>
    </location>
</feature>
<feature type="region of interest" description="Disordered" evidence="1">
    <location>
        <begin position="635"/>
        <end position="658"/>
    </location>
</feature>
<feature type="region of interest" description="Disordered" evidence="1">
    <location>
        <begin position="373"/>
        <end position="396"/>
    </location>
</feature>
<evidence type="ECO:0000256" key="1">
    <source>
        <dbReference type="SAM" id="MobiDB-lite"/>
    </source>
</evidence>
<feature type="region of interest" description="Disordered" evidence="1">
    <location>
        <begin position="885"/>
        <end position="910"/>
    </location>
</feature>
<dbReference type="InterPro" id="IPR011992">
    <property type="entry name" value="EF-hand-dom_pair"/>
</dbReference>
<gene>
    <name evidence="3" type="ORF">CCMP2556_LOCUS12368</name>
</gene>
<evidence type="ECO:0000259" key="2">
    <source>
        <dbReference type="PROSITE" id="PS50053"/>
    </source>
</evidence>
<dbReference type="Proteomes" id="UP001642484">
    <property type="component" value="Unassembled WGS sequence"/>
</dbReference>
<protein>
    <recommendedName>
        <fullName evidence="2">Ubiquitin-like domain-containing protein</fullName>
    </recommendedName>
</protein>
<feature type="compositionally biased region" description="Pro residues" evidence="1">
    <location>
        <begin position="497"/>
        <end position="507"/>
    </location>
</feature>
<proteinExistence type="predicted"/>
<feature type="region of interest" description="Disordered" evidence="1">
    <location>
        <begin position="1534"/>
        <end position="1555"/>
    </location>
</feature>
<dbReference type="CDD" id="cd17039">
    <property type="entry name" value="Ubl_ubiquitin_like"/>
    <property type="match status" value="2"/>
</dbReference>
<feature type="compositionally biased region" description="Low complexity" evidence="1">
    <location>
        <begin position="79"/>
        <end position="90"/>
    </location>
</feature>
<name>A0ABP0JPF0_9DINO</name>
<dbReference type="PROSITE" id="PS50053">
    <property type="entry name" value="UBIQUITIN_2"/>
    <property type="match status" value="2"/>
</dbReference>
<feature type="region of interest" description="Disordered" evidence="1">
    <location>
        <begin position="68"/>
        <end position="90"/>
    </location>
</feature>
<dbReference type="Gene3D" id="1.10.238.10">
    <property type="entry name" value="EF-hand"/>
    <property type="match status" value="4"/>
</dbReference>
<dbReference type="Gene3D" id="3.10.20.90">
    <property type="entry name" value="Phosphatidylinositol 3-kinase Catalytic Subunit, Chain A, domain 1"/>
    <property type="match status" value="2"/>
</dbReference>
<dbReference type="InterPro" id="IPR029071">
    <property type="entry name" value="Ubiquitin-like_domsf"/>
</dbReference>
<feature type="domain" description="Ubiquitin-like" evidence="2">
    <location>
        <begin position="225"/>
        <end position="299"/>
    </location>
</feature>
<evidence type="ECO:0000313" key="3">
    <source>
        <dbReference type="EMBL" id="CAK9016116.1"/>
    </source>
</evidence>
<dbReference type="EMBL" id="CAXAMN010006002">
    <property type="protein sequence ID" value="CAK9016116.1"/>
    <property type="molecule type" value="Genomic_DNA"/>
</dbReference>
<dbReference type="PANTHER" id="PTHR10621:SF0">
    <property type="entry name" value="UV EXCISION REPAIR PROTEIN RAD23"/>
    <property type="match status" value="1"/>
</dbReference>
<dbReference type="PANTHER" id="PTHR10621">
    <property type="entry name" value="UV EXCISION REPAIR PROTEIN RAD23"/>
    <property type="match status" value="1"/>
</dbReference>
<evidence type="ECO:0000313" key="4">
    <source>
        <dbReference type="Proteomes" id="UP001642484"/>
    </source>
</evidence>
<feature type="region of interest" description="Disordered" evidence="1">
    <location>
        <begin position="172"/>
        <end position="191"/>
    </location>
</feature>
<dbReference type="Pfam" id="PF00240">
    <property type="entry name" value="ubiquitin"/>
    <property type="match status" value="2"/>
</dbReference>
<reference evidence="3 4" key="1">
    <citation type="submission" date="2024-02" db="EMBL/GenBank/DDBJ databases">
        <authorList>
            <person name="Chen Y."/>
            <person name="Shah S."/>
            <person name="Dougan E. K."/>
            <person name="Thang M."/>
            <person name="Chan C."/>
        </authorList>
    </citation>
    <scope>NUCLEOTIDE SEQUENCE [LARGE SCALE GENOMIC DNA]</scope>
</reference>
<sequence>MPGKMSRMKIEAAMKGKRMPFDDQVLDYLLNVASSSASKELVELMEDFCPNWQKHERIALAALLAREAGRGDGPDHSSRSAPSVPAPDASDADMLAQDMALAQMLQEEEDAKYTNNPGQSGQMSSKKGKRAFKPLNINYTVARGGNAPPALGTAAPSSLADVLRQKRSQQVLDTGPPNLPALNAPSERPTPWTPSGLTWAEKLQLSQEPVQEEGGWHHVQRSVVLQVRVRANRAEHVVEATSEETVGDVKKRLEKMHGFAFNLQRLLHLGRELQDDEALQSLSATNGQIVMQLVMRQSAPRPANLQLRLQMPGGSQPMATEVPEKVTGDGLKEQIQREHGIRKDHLSLSFFGHPLQDHLTLAQQGVANGGCISVSLAPPPERPEQRFPAPEPPARDTDERTQLIQKVFAALNRSHTGHLNADEMRPFANQTGFEGSDAEWRGEFDSLRHECGSGPGISLHHFQRLVNDDSDAGCYCLDDELRTLLQSVQRASTSTSAPPPPMPPPKPGNGKADGLTKGPNLEPKRAAPQPEPRNRGPPAAPAAADGRTRLIEEVFTALNRSRTGNLNADEMRPFANQTGFQGSDAEWQTEFDLLRKECGSGSGISLHHFRHLVNDDSDAGCYCSDGELRTVLQSMQRASTSQAPQSQVPRRGPDYGAPNGDQGIVDRQAAAKAAKAINDERTQLIQEIFTALNRSRSGHLNADEMRPFGDQTGFEGTDAEWRQEFDLLRKECGSGPGISLFHFQRLANDSSDDGCYCSDEELRRLLQSLQGGSTSASMPPEPRNWAPAAKGNADERVQLIEQVFNTLNRSCTGYLNASEMRPFANRTGFDGTDAEWRQEFELLQKECGSDTGISLHHFHRLANDSSDDGCYCSDQDLRGLLQSMSEGNSAPVRPPVTPPEPHRPADYGTLNGEAAATTNQAMGIVDERVELIKQVFIALNRSRTGFLNASEMRPFANRTGFDGTDAEWREEFDLLQKECGSNTGISLHHFQRLANDSSDDGCYCSDQDLRGLLQSMSGASTSNSAPVTLNIVVGLQEASSHRRPAAEGISDERVQLINQIFTALNRSCTGYLNESEMRPFANRTGFEGTDPEWQAEFHLLQKECGSGPGISLYHFQRLANDTSDDGCYCSDEDLRDFLQSTCGRATSQAAPVAPPEPRRGPADYADYFGTPNGAGAATNHAPWKALGTPERTHLIEIVFTALNKSGTGYLNADEMRLFANQTGFEGTDAEWREEFSLLARECGSVEGISLNHFQRLANDSSDDGCYCSDEDFRTLWGYLVGNSTAAPLACPAPGSKKNNEPEKSYGAATNSRSSHGHGASGTNDRTQLIQQVFTALNRSRTGYLNADELRPFANQTGFEGTDPEWQAEFHLLQKECGSGPGISLYHFRRLANDSSNDGCYCSDEGLRTLLQSMWQGSASFSAPMATREPRQEPAVAQASGADERTQLIQQVFTGLNQSRTGYLNADEMRPFANQTGFQGTDAEWRTEFNLLRQECGSGQGVSMYDFQRLANDSSDDGCYCSDEELRALMWSMQGGGSSSSAFRPPPGLAHPESCS</sequence>
<dbReference type="SUPFAM" id="SSF47473">
    <property type="entry name" value="EF-hand"/>
    <property type="match status" value="4"/>
</dbReference>